<accession>A0A1G8DJ28</accession>
<sequence length="79" mass="9311">MAQSRLDAEIIRLLQNQGLIKREAQRYLKQHVYTLHADEVAKIKKYATHFGIQAKQTLIDEILELRREQLRAQLLTNAR</sequence>
<name>A0A1G8DJ28_9VIBR</name>
<dbReference type="EMBL" id="FNDD01000020">
    <property type="protein sequence ID" value="SDH57677.1"/>
    <property type="molecule type" value="Genomic_DNA"/>
</dbReference>
<dbReference type="AlphaFoldDB" id="A0A1G8DJ28"/>
<proteinExistence type="predicted"/>
<dbReference type="OrthoDB" id="5903399at2"/>
<dbReference type="Proteomes" id="UP000198854">
    <property type="component" value="Unassembled WGS sequence"/>
</dbReference>
<dbReference type="RefSeq" id="WP_093275989.1">
    <property type="nucleotide sequence ID" value="NZ_FNDD01000020.1"/>
</dbReference>
<protein>
    <submittedName>
        <fullName evidence="1">Uncharacterized protein</fullName>
    </submittedName>
</protein>
<keyword evidence="2" id="KW-1185">Reference proteome</keyword>
<evidence type="ECO:0000313" key="1">
    <source>
        <dbReference type="EMBL" id="SDH57677.1"/>
    </source>
</evidence>
<reference evidence="1 2" key="1">
    <citation type="submission" date="2016-10" db="EMBL/GenBank/DDBJ databases">
        <authorList>
            <person name="de Groot N.N."/>
        </authorList>
    </citation>
    <scope>NUCLEOTIDE SEQUENCE [LARGE SCALE GENOMIC DNA]</scope>
    <source>
        <strain evidence="1 2">CGMCC 1.10228</strain>
    </source>
</reference>
<organism evidence="1 2">
    <name type="scientific">Vibrio xiamenensis</name>
    <dbReference type="NCBI Taxonomy" id="861298"/>
    <lineage>
        <taxon>Bacteria</taxon>
        <taxon>Pseudomonadati</taxon>
        <taxon>Pseudomonadota</taxon>
        <taxon>Gammaproteobacteria</taxon>
        <taxon>Vibrionales</taxon>
        <taxon>Vibrionaceae</taxon>
        <taxon>Vibrio</taxon>
    </lineage>
</organism>
<evidence type="ECO:0000313" key="2">
    <source>
        <dbReference type="Proteomes" id="UP000198854"/>
    </source>
</evidence>
<gene>
    <name evidence="1" type="ORF">SAMN04488136_12020</name>
</gene>